<feature type="compositionally biased region" description="Basic residues" evidence="1">
    <location>
        <begin position="25"/>
        <end position="37"/>
    </location>
</feature>
<dbReference type="EMBL" id="AMCW01000018">
    <property type="protein sequence ID" value="EKK04049.1"/>
    <property type="molecule type" value="Genomic_DNA"/>
</dbReference>
<reference evidence="2 3" key="1">
    <citation type="journal article" date="2013" name="Mar. Genomics">
        <title>Expression of sulfatases in Rhodopirellula baltica and the diversity of sulfatases in the genus Rhodopirellula.</title>
        <authorList>
            <person name="Wegner C.E."/>
            <person name="Richter-Heitmann T."/>
            <person name="Klindworth A."/>
            <person name="Klockow C."/>
            <person name="Richter M."/>
            <person name="Achstetter T."/>
            <person name="Glockner F.O."/>
            <person name="Harder J."/>
        </authorList>
    </citation>
    <scope>NUCLEOTIDE SEQUENCE [LARGE SCALE GENOMIC DNA]</scope>
    <source>
        <strain evidence="2 3">SH28</strain>
    </source>
</reference>
<organism evidence="2 3">
    <name type="scientific">Rhodopirellula baltica SH28</name>
    <dbReference type="NCBI Taxonomy" id="993517"/>
    <lineage>
        <taxon>Bacteria</taxon>
        <taxon>Pseudomonadati</taxon>
        <taxon>Planctomycetota</taxon>
        <taxon>Planctomycetia</taxon>
        <taxon>Pirellulales</taxon>
        <taxon>Pirellulaceae</taxon>
        <taxon>Rhodopirellula</taxon>
    </lineage>
</organism>
<comment type="caution">
    <text evidence="2">The sequence shown here is derived from an EMBL/GenBank/DDBJ whole genome shotgun (WGS) entry which is preliminary data.</text>
</comment>
<evidence type="ECO:0000313" key="2">
    <source>
        <dbReference type="EMBL" id="EKK04049.1"/>
    </source>
</evidence>
<name>K5DMD7_RHOBT</name>
<evidence type="ECO:0000313" key="3">
    <source>
        <dbReference type="Proteomes" id="UP000007993"/>
    </source>
</evidence>
<protein>
    <submittedName>
        <fullName evidence="2">Uncharacterized protein</fullName>
    </submittedName>
</protein>
<feature type="compositionally biased region" description="Polar residues" evidence="1">
    <location>
        <begin position="1"/>
        <end position="13"/>
    </location>
</feature>
<accession>K5DMD7</accession>
<dbReference type="Proteomes" id="UP000007993">
    <property type="component" value="Unassembled WGS sequence"/>
</dbReference>
<feature type="compositionally biased region" description="Basic and acidic residues" evidence="1">
    <location>
        <begin position="15"/>
        <end position="24"/>
    </location>
</feature>
<sequence>MATPVCPTQSATSDAIEKDRERRRAFPRQPLAKKSRSNKLSVANAFIDSGVTTDRRTELSA</sequence>
<gene>
    <name evidence="2" type="ORF">RBSH_00790</name>
</gene>
<dbReference type="AlphaFoldDB" id="K5DMD7"/>
<evidence type="ECO:0000256" key="1">
    <source>
        <dbReference type="SAM" id="MobiDB-lite"/>
    </source>
</evidence>
<proteinExistence type="predicted"/>
<feature type="region of interest" description="Disordered" evidence="1">
    <location>
        <begin position="1"/>
        <end position="38"/>
    </location>
</feature>